<accession>A0A915IZK2</accession>
<dbReference type="WBParaSite" id="nRc.2.0.1.t19555-RA">
    <property type="protein sequence ID" value="nRc.2.0.1.t19555-RA"/>
    <property type="gene ID" value="nRc.2.0.1.g19555"/>
</dbReference>
<feature type="region of interest" description="Disordered" evidence="1">
    <location>
        <begin position="161"/>
        <end position="216"/>
    </location>
</feature>
<dbReference type="Gene3D" id="3.30.200.20">
    <property type="entry name" value="Phosphorylase Kinase, domain 1"/>
    <property type="match status" value="1"/>
</dbReference>
<dbReference type="AlphaFoldDB" id="A0A915IZK2"/>
<dbReference type="Proteomes" id="UP000887565">
    <property type="component" value="Unplaced"/>
</dbReference>
<evidence type="ECO:0000256" key="1">
    <source>
        <dbReference type="SAM" id="MobiDB-lite"/>
    </source>
</evidence>
<evidence type="ECO:0000313" key="2">
    <source>
        <dbReference type="Proteomes" id="UP000887565"/>
    </source>
</evidence>
<feature type="compositionally biased region" description="Low complexity" evidence="1">
    <location>
        <begin position="166"/>
        <end position="213"/>
    </location>
</feature>
<reference evidence="3" key="1">
    <citation type="submission" date="2022-11" db="UniProtKB">
        <authorList>
            <consortium name="WormBaseParasite"/>
        </authorList>
    </citation>
    <scope>IDENTIFICATION</scope>
</reference>
<sequence>MAKKLPVQKEATLVNYSCFSKVNQQRRQAHVRTYNGWLSNQLQSTFSVKNCACQAICMINKHWLVLWFNSAKTQTSSSSVYSINSSWENCPVEPGSTSDLQTTKKLCDHRKHQASLLVEESSKQVSNDRPASPSSTKEYLNMASAAANGTINTVAPVPNVVCSQQNNNNNPNNNNFASANKSNNNSSTNNFHNNHRFNSSGTNQTAAASATSNPCRATTSGAANFQQVNHMDQFYQVEIGDTKMLILKRYTNLKPIGSGAQGIVW</sequence>
<feature type="compositionally biased region" description="Polar residues" evidence="1">
    <location>
        <begin position="123"/>
        <end position="136"/>
    </location>
</feature>
<proteinExistence type="predicted"/>
<evidence type="ECO:0000313" key="3">
    <source>
        <dbReference type="WBParaSite" id="nRc.2.0.1.t19555-RA"/>
    </source>
</evidence>
<keyword evidence="2" id="KW-1185">Reference proteome</keyword>
<organism evidence="2 3">
    <name type="scientific">Romanomermis culicivorax</name>
    <name type="common">Nematode worm</name>
    <dbReference type="NCBI Taxonomy" id="13658"/>
    <lineage>
        <taxon>Eukaryota</taxon>
        <taxon>Metazoa</taxon>
        <taxon>Ecdysozoa</taxon>
        <taxon>Nematoda</taxon>
        <taxon>Enoplea</taxon>
        <taxon>Dorylaimia</taxon>
        <taxon>Mermithida</taxon>
        <taxon>Mermithoidea</taxon>
        <taxon>Mermithidae</taxon>
        <taxon>Romanomermis</taxon>
    </lineage>
</organism>
<feature type="region of interest" description="Disordered" evidence="1">
    <location>
        <begin position="117"/>
        <end position="136"/>
    </location>
</feature>
<protein>
    <submittedName>
        <fullName evidence="3">Uncharacterized protein</fullName>
    </submittedName>
</protein>
<name>A0A915IZK2_ROMCU</name>